<accession>A0A4V3DIV3</accession>
<proteinExistence type="predicted"/>
<organism evidence="1 2">
    <name type="scientific">Marinicella litoralis</name>
    <dbReference type="NCBI Taxonomy" id="644220"/>
    <lineage>
        <taxon>Bacteria</taxon>
        <taxon>Pseudomonadati</taxon>
        <taxon>Pseudomonadota</taxon>
        <taxon>Gammaproteobacteria</taxon>
        <taxon>Lysobacterales</taxon>
        <taxon>Marinicellaceae</taxon>
        <taxon>Marinicella</taxon>
    </lineage>
</organism>
<dbReference type="InterPro" id="IPR015946">
    <property type="entry name" value="KH_dom-like_a/b"/>
</dbReference>
<gene>
    <name evidence="1" type="ORF">C8D91_0596</name>
</gene>
<dbReference type="Gene3D" id="3.30.300.20">
    <property type="match status" value="1"/>
</dbReference>
<dbReference type="NCBIfam" id="NF008009">
    <property type="entry name" value="PRK10738.1"/>
    <property type="match status" value="1"/>
</dbReference>
<dbReference type="Proteomes" id="UP000295724">
    <property type="component" value="Unassembled WGS sequence"/>
</dbReference>
<dbReference type="PANTHER" id="PTHR34352">
    <property type="entry name" value="PROTEIN YHFA"/>
    <property type="match status" value="1"/>
</dbReference>
<protein>
    <submittedName>
        <fullName evidence="1">Putative redox protein</fullName>
    </submittedName>
</protein>
<dbReference type="RefSeq" id="WP_099017652.1">
    <property type="nucleotide sequence ID" value="NZ_NIHB01000001.1"/>
</dbReference>
<reference evidence="1 2" key="1">
    <citation type="submission" date="2019-03" db="EMBL/GenBank/DDBJ databases">
        <title>Genomic Encyclopedia of Type Strains, Phase IV (KMG-IV): sequencing the most valuable type-strain genomes for metagenomic binning, comparative biology and taxonomic classification.</title>
        <authorList>
            <person name="Goeker M."/>
        </authorList>
    </citation>
    <scope>NUCLEOTIDE SEQUENCE [LARGE SCALE GENOMIC DNA]</scope>
    <source>
        <strain evidence="1 2">DSM 25488</strain>
    </source>
</reference>
<dbReference type="OrthoDB" id="9804010at2"/>
<keyword evidence="2" id="KW-1185">Reference proteome</keyword>
<name>A0A4V3DIV3_9GAMM</name>
<dbReference type="InterPro" id="IPR003718">
    <property type="entry name" value="OsmC/Ohr_fam"/>
</dbReference>
<dbReference type="Pfam" id="PF02566">
    <property type="entry name" value="OsmC"/>
    <property type="match status" value="1"/>
</dbReference>
<evidence type="ECO:0000313" key="2">
    <source>
        <dbReference type="Proteomes" id="UP000295724"/>
    </source>
</evidence>
<dbReference type="EMBL" id="SNZB01000001">
    <property type="protein sequence ID" value="TDR23731.1"/>
    <property type="molecule type" value="Genomic_DNA"/>
</dbReference>
<dbReference type="AlphaFoldDB" id="A0A4V3DIV3"/>
<sequence length="143" mass="15912">MKKNIVTTQWVKDYTFVSTNETNQSIVMDSPASKDGEKIGPSPMEVVLMGLSSCAGIDVKLILTKAKQNFSDIQVKVSAERRDEIPKIYTDINLHFVVTGTDLSEKQVARAIKLSAEKYCSVSHMLQDTVNITHSHQLIEQAD</sequence>
<dbReference type="InterPro" id="IPR036102">
    <property type="entry name" value="OsmC/Ohrsf"/>
</dbReference>
<evidence type="ECO:0000313" key="1">
    <source>
        <dbReference type="EMBL" id="TDR23731.1"/>
    </source>
</evidence>
<comment type="caution">
    <text evidence="1">The sequence shown here is derived from an EMBL/GenBank/DDBJ whole genome shotgun (WGS) entry which is preliminary data.</text>
</comment>
<dbReference type="SUPFAM" id="SSF82784">
    <property type="entry name" value="OsmC-like"/>
    <property type="match status" value="1"/>
</dbReference>
<dbReference type="PANTHER" id="PTHR34352:SF1">
    <property type="entry name" value="PROTEIN YHFA"/>
    <property type="match status" value="1"/>
</dbReference>